<dbReference type="AlphaFoldDB" id="A0A1T0B1Y1"/>
<evidence type="ECO:0000259" key="2">
    <source>
        <dbReference type="Pfam" id="PF18352"/>
    </source>
</evidence>
<dbReference type="InterPro" id="IPR041599">
    <property type="entry name" value="Gp138_N"/>
</dbReference>
<dbReference type="Proteomes" id="UP000190023">
    <property type="component" value="Unassembled WGS sequence"/>
</dbReference>
<organism evidence="3 4">
    <name type="scientific">[Haemophilus] felis</name>
    <dbReference type="NCBI Taxonomy" id="123822"/>
    <lineage>
        <taxon>Bacteria</taxon>
        <taxon>Pseudomonadati</taxon>
        <taxon>Pseudomonadota</taxon>
        <taxon>Gammaproteobacteria</taxon>
        <taxon>Pasteurellales</taxon>
        <taxon>Pasteurellaceae</taxon>
    </lineage>
</organism>
<sequence length="203" mass="21402">MTQAQKQIHTALPAKVVNFDPVNQTVTLALQIKQVLSAGKTVQIPPLVYVPVSFPRGGGFAFTFPLHAGDEGTALFAERCIDGWWQSGKASEPLDYRFHDLSDAMFIPGICAVPNAIKGFFMNGLSMQTLDGSTFIRVTNGTIYIQGNIEHKGDTQHTGNTTQTGEFSATGVISSDTDCLSAGVSGNSHTHPGDSGGSTGGPS</sequence>
<evidence type="ECO:0000256" key="1">
    <source>
        <dbReference type="SAM" id="MobiDB-lite"/>
    </source>
</evidence>
<feature type="compositionally biased region" description="Gly residues" evidence="1">
    <location>
        <begin position="194"/>
        <end position="203"/>
    </location>
</feature>
<keyword evidence="4" id="KW-1185">Reference proteome</keyword>
<evidence type="ECO:0000313" key="3">
    <source>
        <dbReference type="EMBL" id="OOS04190.1"/>
    </source>
</evidence>
<dbReference type="Pfam" id="PF18352">
    <property type="entry name" value="Gp138_N"/>
    <property type="match status" value="1"/>
</dbReference>
<reference evidence="3 4" key="1">
    <citation type="submission" date="2017-02" db="EMBL/GenBank/DDBJ databases">
        <title>Draft genome sequence of Haemophilus felis CCUG 31170 type strain.</title>
        <authorList>
            <person name="Engstrom-Jakobsson H."/>
            <person name="Salva-Serra F."/>
            <person name="Thorell K."/>
            <person name="Gonzales-Siles L."/>
            <person name="Karlsson R."/>
            <person name="Boulund F."/>
            <person name="Engstrand L."/>
            <person name="Kristiansson E."/>
            <person name="Moore E."/>
        </authorList>
    </citation>
    <scope>NUCLEOTIDE SEQUENCE [LARGE SCALE GENOMIC DNA]</scope>
    <source>
        <strain evidence="3 4">CCUG 31170</strain>
    </source>
</reference>
<comment type="caution">
    <text evidence="3">The sequence shown here is derived from an EMBL/GenBank/DDBJ whole genome shotgun (WGS) entry which is preliminary data.</text>
</comment>
<protein>
    <submittedName>
        <fullName evidence="3">Baseplate protein</fullName>
    </submittedName>
</protein>
<dbReference type="STRING" id="123822.B0188_05790"/>
<dbReference type="EMBL" id="MUYB01000021">
    <property type="protein sequence ID" value="OOS04190.1"/>
    <property type="molecule type" value="Genomic_DNA"/>
</dbReference>
<name>A0A1T0B1Y1_9PAST</name>
<dbReference type="InterPro" id="IPR037026">
    <property type="entry name" value="Vgr_OB-fold_dom_sf"/>
</dbReference>
<feature type="region of interest" description="Disordered" evidence="1">
    <location>
        <begin position="183"/>
        <end position="203"/>
    </location>
</feature>
<accession>A0A1T0B1Y1</accession>
<dbReference type="Gene3D" id="2.40.50.230">
    <property type="entry name" value="Gp5 N-terminal domain"/>
    <property type="match status" value="1"/>
</dbReference>
<proteinExistence type="predicted"/>
<gene>
    <name evidence="3" type="ORF">B0188_05790</name>
</gene>
<evidence type="ECO:0000313" key="4">
    <source>
        <dbReference type="Proteomes" id="UP000190023"/>
    </source>
</evidence>
<feature type="domain" description="Phage protein Gp138 N-terminal" evidence="2">
    <location>
        <begin position="12"/>
        <end position="109"/>
    </location>
</feature>